<protein>
    <recommendedName>
        <fullName evidence="4">dTTP/UTP pyrophosphatase</fullName>
        <shortName evidence="4">dTTPase/UTPase</shortName>
        <ecNumber evidence="4">3.6.1.9</ecNumber>
    </recommendedName>
    <alternativeName>
        <fullName evidence="4">Nucleoside triphosphate pyrophosphatase</fullName>
    </alternativeName>
    <alternativeName>
        <fullName evidence="4">Nucleotide pyrophosphatase</fullName>
        <shortName evidence="4">Nucleotide PPase</shortName>
    </alternativeName>
</protein>
<feature type="site" description="Important for substrate specificity" evidence="4">
    <location>
        <position position="150"/>
    </location>
</feature>
<dbReference type="OrthoDB" id="9807767at2"/>
<comment type="function">
    <text evidence="4">Nucleoside triphosphate pyrophosphatase that hydrolyzes dTTP and UTP. May have a dual role in cell division arrest and in preventing the incorporation of modified nucleotides into cellular nucleic acids.</text>
</comment>
<evidence type="ECO:0000256" key="2">
    <source>
        <dbReference type="ARBA" id="ARBA00022801"/>
    </source>
</evidence>
<gene>
    <name evidence="5" type="ordered locus">CSE_09510</name>
</gene>
<comment type="similarity">
    <text evidence="4">Belongs to the Maf family. YhdE subfamily.</text>
</comment>
<keyword evidence="3 4" id="KW-0546">Nucleotide metabolism</keyword>
<evidence type="ECO:0000256" key="4">
    <source>
        <dbReference type="HAMAP-Rule" id="MF_00528"/>
    </source>
</evidence>
<evidence type="ECO:0000256" key="3">
    <source>
        <dbReference type="ARBA" id="ARBA00023080"/>
    </source>
</evidence>
<keyword evidence="4" id="KW-0963">Cytoplasm</keyword>
<dbReference type="EC" id="3.6.1.9" evidence="4"/>
<dbReference type="CDD" id="cd00555">
    <property type="entry name" value="Maf"/>
    <property type="match status" value="1"/>
</dbReference>
<feature type="site" description="Important for substrate specificity" evidence="4">
    <location>
        <position position="67"/>
    </location>
</feature>
<evidence type="ECO:0000313" key="5">
    <source>
        <dbReference type="EMBL" id="BAL81077.1"/>
    </source>
</evidence>
<keyword evidence="2 4" id="KW-0378">Hydrolase</keyword>
<dbReference type="InterPro" id="IPR003697">
    <property type="entry name" value="Maf-like"/>
</dbReference>
<dbReference type="GO" id="GO:0047429">
    <property type="term" value="F:nucleoside triphosphate diphosphatase activity"/>
    <property type="evidence" value="ECO:0007669"/>
    <property type="project" value="UniProtKB-EC"/>
</dbReference>
<dbReference type="RefSeq" id="WP_014453479.1">
    <property type="nucleotide sequence ID" value="NC_017096.1"/>
</dbReference>
<dbReference type="InterPro" id="IPR029001">
    <property type="entry name" value="ITPase-like_fam"/>
</dbReference>
<feature type="active site" description="Proton acceptor" evidence="4">
    <location>
        <position position="66"/>
    </location>
</feature>
<dbReference type="PANTHER" id="PTHR43213:SF5">
    <property type="entry name" value="BIFUNCTIONAL DTTP_UTP PYROPHOSPHATASE_METHYLTRANSFERASE PROTEIN-RELATED"/>
    <property type="match status" value="1"/>
</dbReference>
<dbReference type="EMBL" id="AP012051">
    <property type="protein sequence ID" value="BAL81077.1"/>
    <property type="molecule type" value="Genomic_DNA"/>
</dbReference>
<dbReference type="HAMAP" id="MF_00528">
    <property type="entry name" value="Maf"/>
    <property type="match status" value="1"/>
</dbReference>
<dbReference type="SUPFAM" id="SSF52972">
    <property type="entry name" value="ITPase-like"/>
    <property type="match status" value="1"/>
</dbReference>
<dbReference type="NCBIfam" id="TIGR00172">
    <property type="entry name" value="maf"/>
    <property type="match status" value="1"/>
</dbReference>
<dbReference type="KEGG" id="cex:CSE_09510"/>
<dbReference type="Pfam" id="PF02545">
    <property type="entry name" value="Maf"/>
    <property type="match status" value="1"/>
</dbReference>
<organism evidence="5 6">
    <name type="scientific">Caldisericum exile (strain DSM 21853 / NBRC 104410 / AZM16c01)</name>
    <dbReference type="NCBI Taxonomy" id="511051"/>
    <lineage>
        <taxon>Bacteria</taxon>
        <taxon>Pseudomonadati</taxon>
        <taxon>Caldisericota/Cryosericota group</taxon>
        <taxon>Caldisericota</taxon>
        <taxon>Caldisericia</taxon>
        <taxon>Caldisericales</taxon>
        <taxon>Caldisericaceae</taxon>
        <taxon>Caldisericum</taxon>
    </lineage>
</organism>
<dbReference type="Proteomes" id="UP000004793">
    <property type="component" value="Chromosome"/>
</dbReference>
<evidence type="ECO:0000313" key="6">
    <source>
        <dbReference type="Proteomes" id="UP000004793"/>
    </source>
</evidence>
<reference evidence="5 6" key="1">
    <citation type="submission" date="2011-01" db="EMBL/GenBank/DDBJ databases">
        <title>Whole genome sequence of Caldisericum exile AZM16c01.</title>
        <authorList>
            <person name="Narita-Yamada S."/>
            <person name="Kawakoshi A."/>
            <person name="Nakamura S."/>
            <person name="Sasagawa M."/>
            <person name="Fukada J."/>
            <person name="Sekine M."/>
            <person name="Kato Y."/>
            <person name="Fukai R."/>
            <person name="Sasaki K."/>
            <person name="Hanamaki A."/>
            <person name="Narita H."/>
            <person name="Konno Y."/>
            <person name="Mori K."/>
            <person name="Yamazaki S."/>
            <person name="Suzuki K."/>
            <person name="Fujita N."/>
        </authorList>
    </citation>
    <scope>NUCLEOTIDE SEQUENCE [LARGE SCALE GENOMIC DNA]</scope>
    <source>
        <strain evidence="6">DSM 21853 / NBRC 104410 / AZM16c01</strain>
    </source>
</reference>
<keyword evidence="6" id="KW-1185">Reference proteome</keyword>
<dbReference type="PANTHER" id="PTHR43213">
    <property type="entry name" value="BIFUNCTIONAL DTTP/UTP PYROPHOSPHATASE/METHYLTRANSFERASE PROTEIN-RELATED"/>
    <property type="match status" value="1"/>
</dbReference>
<name>A0A7U6GET0_CALEA</name>
<dbReference type="GO" id="GO:0009117">
    <property type="term" value="P:nucleotide metabolic process"/>
    <property type="evidence" value="ECO:0007669"/>
    <property type="project" value="UniProtKB-KW"/>
</dbReference>
<comment type="catalytic activity">
    <reaction evidence="4">
        <text>dTTP + H2O = dTMP + diphosphate + H(+)</text>
        <dbReference type="Rhea" id="RHEA:28534"/>
        <dbReference type="ChEBI" id="CHEBI:15377"/>
        <dbReference type="ChEBI" id="CHEBI:15378"/>
        <dbReference type="ChEBI" id="CHEBI:33019"/>
        <dbReference type="ChEBI" id="CHEBI:37568"/>
        <dbReference type="ChEBI" id="CHEBI:63528"/>
        <dbReference type="EC" id="3.6.1.9"/>
    </reaction>
</comment>
<dbReference type="GO" id="GO:0005737">
    <property type="term" value="C:cytoplasm"/>
    <property type="evidence" value="ECO:0007669"/>
    <property type="project" value="UniProtKB-SubCell"/>
</dbReference>
<dbReference type="PIRSF" id="PIRSF006305">
    <property type="entry name" value="Maf"/>
    <property type="match status" value="1"/>
</dbReference>
<accession>A0A7U6GET0</accession>
<comment type="cofactor">
    <cofactor evidence="1 4">
        <name>a divalent metal cation</name>
        <dbReference type="ChEBI" id="CHEBI:60240"/>
    </cofactor>
</comment>
<sequence>MRFILASSSERRIEYLKNFGFDFEVKKIEVTEKIFNNDPVKTVVYNAYMKAYKVRKHYNLPVVGMDTIVELNGRIFGKPKDEKENVKMIKKLLGNSHRVITGIVALKDEFSIIDYEISIVHFRKEVDMELIKKYVASKEGLDKAGGYAIQGLGSIFIDEVSGPLDNVIGVPILKVHEILKMMEEV</sequence>
<comment type="caution">
    <text evidence="4">Lacks conserved residue(s) required for the propagation of feature annotation.</text>
</comment>
<evidence type="ECO:0000256" key="1">
    <source>
        <dbReference type="ARBA" id="ARBA00001968"/>
    </source>
</evidence>
<feature type="site" description="Important for substrate specificity" evidence="4">
    <location>
        <position position="11"/>
    </location>
</feature>
<proteinExistence type="inferred from homology"/>
<comment type="subcellular location">
    <subcellularLocation>
        <location evidence="4">Cytoplasm</location>
    </subcellularLocation>
</comment>
<dbReference type="Gene3D" id="3.90.950.10">
    <property type="match status" value="1"/>
</dbReference>
<dbReference type="AlphaFoldDB" id="A0A7U6GET0"/>
<comment type="catalytic activity">
    <reaction evidence="4">
        <text>UTP + H2O = UMP + diphosphate + H(+)</text>
        <dbReference type="Rhea" id="RHEA:29395"/>
        <dbReference type="ChEBI" id="CHEBI:15377"/>
        <dbReference type="ChEBI" id="CHEBI:15378"/>
        <dbReference type="ChEBI" id="CHEBI:33019"/>
        <dbReference type="ChEBI" id="CHEBI:46398"/>
        <dbReference type="ChEBI" id="CHEBI:57865"/>
        <dbReference type="EC" id="3.6.1.9"/>
    </reaction>
</comment>